<feature type="region of interest" description="Disordered" evidence="1">
    <location>
        <begin position="393"/>
        <end position="449"/>
    </location>
</feature>
<feature type="compositionally biased region" description="Basic and acidic residues" evidence="1">
    <location>
        <begin position="113"/>
        <end position="131"/>
    </location>
</feature>
<dbReference type="AlphaFoldDB" id="A0A1U7LH00"/>
<dbReference type="OrthoDB" id="5369729at2759"/>
<feature type="compositionally biased region" description="Polar residues" evidence="1">
    <location>
        <begin position="197"/>
        <end position="209"/>
    </location>
</feature>
<feature type="compositionally biased region" description="Polar residues" evidence="1">
    <location>
        <begin position="273"/>
        <end position="296"/>
    </location>
</feature>
<name>A0A1U7LH00_NEOID</name>
<dbReference type="Proteomes" id="UP000186594">
    <property type="component" value="Unassembled WGS sequence"/>
</dbReference>
<gene>
    <name evidence="2" type="ORF">NEOLI_004261</name>
</gene>
<feature type="compositionally biased region" description="Basic and acidic residues" evidence="1">
    <location>
        <begin position="214"/>
        <end position="224"/>
    </location>
</feature>
<comment type="caution">
    <text evidence="2">The sequence shown here is derived from an EMBL/GenBank/DDBJ whole genome shotgun (WGS) entry which is preliminary data.</text>
</comment>
<evidence type="ECO:0000313" key="3">
    <source>
        <dbReference type="Proteomes" id="UP000186594"/>
    </source>
</evidence>
<feature type="compositionally biased region" description="Basic and acidic residues" evidence="1">
    <location>
        <begin position="176"/>
        <end position="196"/>
    </location>
</feature>
<feature type="compositionally biased region" description="Low complexity" evidence="1">
    <location>
        <begin position="71"/>
        <end position="81"/>
    </location>
</feature>
<sequence>MASNIETEDADLFLSLAKRESPLKGSITKPTLSRRSLGIMTGLQSQRKGLDESSIESWRTVRSGCPSETPSSFVDRSSSRASPRDGLYSADYTGRLPPLNSTFHPTSASASDSDSRLRERARTMEYLERRASASSDLPTPRKQQFPDIDETPRKFTPSSPKKSDRRRLQEGSGNITRHEVIAVYEERPSSRFERPTSRYTNQSRINNYYPQDDDSSRSLRHYDKTNPPSRPASCSPYENRPTSRHHFSENRPSSRHPCYPEYETSDTRLGVPRSQTEPNLARQSRSQDGSSNASTTYTVWDELEDLKTRIKRLEIDQQRPTTATTSSSGSPNTHPLLHAALIKAKMVLSTESYRALEAVSSEAIQLAKEGGPSKKRGDTICRGLTELSLSLSERPPTRISLPEPSRSRSIREEFAPSIDDRRLSSRSGSPLLRTFPSTPGGRHGRAGSDRILGNVLDRIGGRDRIRRSIERW</sequence>
<reference evidence="2 3" key="1">
    <citation type="submission" date="2016-04" db="EMBL/GenBank/DDBJ databases">
        <title>Evolutionary innovation and constraint leading to complex multicellularity in the Ascomycota.</title>
        <authorList>
            <person name="Cisse O."/>
            <person name="Nguyen A."/>
            <person name="Hewitt D.A."/>
            <person name="Jedd G."/>
            <person name="Stajich J.E."/>
        </authorList>
    </citation>
    <scope>NUCLEOTIDE SEQUENCE [LARGE SCALE GENOMIC DNA]</scope>
    <source>
        <strain evidence="2 3">DAH-3</strain>
    </source>
</reference>
<organism evidence="2 3">
    <name type="scientific">Neolecta irregularis (strain DAH-3)</name>
    <dbReference type="NCBI Taxonomy" id="1198029"/>
    <lineage>
        <taxon>Eukaryota</taxon>
        <taxon>Fungi</taxon>
        <taxon>Dikarya</taxon>
        <taxon>Ascomycota</taxon>
        <taxon>Taphrinomycotina</taxon>
        <taxon>Neolectales</taxon>
        <taxon>Neolectaceae</taxon>
        <taxon>Neolecta</taxon>
    </lineage>
</organism>
<proteinExistence type="predicted"/>
<feature type="compositionally biased region" description="Basic and acidic residues" evidence="1">
    <location>
        <begin position="405"/>
        <end position="423"/>
    </location>
</feature>
<evidence type="ECO:0000256" key="1">
    <source>
        <dbReference type="SAM" id="MobiDB-lite"/>
    </source>
</evidence>
<protein>
    <submittedName>
        <fullName evidence="2">Uncharacterized protein</fullName>
    </submittedName>
</protein>
<keyword evidence="3" id="KW-1185">Reference proteome</keyword>
<accession>A0A1U7LH00</accession>
<feature type="region of interest" description="Disordered" evidence="1">
    <location>
        <begin position="61"/>
        <end position="296"/>
    </location>
</feature>
<dbReference type="STRING" id="1198029.A0A1U7LH00"/>
<dbReference type="EMBL" id="LXFE01004216">
    <property type="protein sequence ID" value="OLL21873.1"/>
    <property type="molecule type" value="Genomic_DNA"/>
</dbReference>
<evidence type="ECO:0000313" key="2">
    <source>
        <dbReference type="EMBL" id="OLL21873.1"/>
    </source>
</evidence>